<feature type="compositionally biased region" description="Basic and acidic residues" evidence="1">
    <location>
        <begin position="1009"/>
        <end position="1020"/>
    </location>
</feature>
<reference evidence="2" key="1">
    <citation type="submission" date="2020-06" db="EMBL/GenBank/DDBJ databases">
        <authorList>
            <person name="Li T."/>
            <person name="Hu X."/>
            <person name="Zhang T."/>
            <person name="Song X."/>
            <person name="Zhang H."/>
            <person name="Dai N."/>
            <person name="Sheng W."/>
            <person name="Hou X."/>
            <person name="Wei L."/>
        </authorList>
    </citation>
    <scope>NUCLEOTIDE SEQUENCE</scope>
    <source>
        <strain evidence="2">G01</strain>
        <tissue evidence="2">Leaf</tissue>
    </source>
</reference>
<feature type="compositionally biased region" description="Polar residues" evidence="1">
    <location>
        <begin position="1021"/>
        <end position="1038"/>
    </location>
</feature>
<dbReference type="GO" id="GO:0006260">
    <property type="term" value="P:DNA replication"/>
    <property type="evidence" value="ECO:0007669"/>
    <property type="project" value="InterPro"/>
</dbReference>
<dbReference type="GO" id="GO:0010212">
    <property type="term" value="P:response to ionizing radiation"/>
    <property type="evidence" value="ECO:0007669"/>
    <property type="project" value="InterPro"/>
</dbReference>
<gene>
    <name evidence="2" type="ORF">Sangu_2219400</name>
</gene>
<dbReference type="GO" id="GO:0030174">
    <property type="term" value="P:regulation of DNA-templated DNA replication initiation"/>
    <property type="evidence" value="ECO:0007669"/>
    <property type="project" value="TreeGrafter"/>
</dbReference>
<proteinExistence type="predicted"/>
<organism evidence="2">
    <name type="scientific">Sesamum angustifolium</name>
    <dbReference type="NCBI Taxonomy" id="2727405"/>
    <lineage>
        <taxon>Eukaryota</taxon>
        <taxon>Viridiplantae</taxon>
        <taxon>Streptophyta</taxon>
        <taxon>Embryophyta</taxon>
        <taxon>Tracheophyta</taxon>
        <taxon>Spermatophyta</taxon>
        <taxon>Magnoliopsida</taxon>
        <taxon>eudicotyledons</taxon>
        <taxon>Gunneridae</taxon>
        <taxon>Pentapetalae</taxon>
        <taxon>asterids</taxon>
        <taxon>lamiids</taxon>
        <taxon>Lamiales</taxon>
        <taxon>Pedaliaceae</taxon>
        <taxon>Sesamum</taxon>
    </lineage>
</organism>
<dbReference type="PANTHER" id="PTHR21556">
    <property type="entry name" value="TRESLIN"/>
    <property type="match status" value="1"/>
</dbReference>
<comment type="caution">
    <text evidence="2">The sequence shown here is derived from an EMBL/GenBank/DDBJ whole genome shotgun (WGS) entry which is preliminary data.</text>
</comment>
<evidence type="ECO:0000256" key="1">
    <source>
        <dbReference type="SAM" id="MobiDB-lite"/>
    </source>
</evidence>
<name>A0AAW2LIR7_9LAMI</name>
<dbReference type="GO" id="GO:0007095">
    <property type="term" value="P:mitotic G2 DNA damage checkpoint signaling"/>
    <property type="evidence" value="ECO:0007669"/>
    <property type="project" value="TreeGrafter"/>
</dbReference>
<feature type="compositionally biased region" description="Polar residues" evidence="1">
    <location>
        <begin position="687"/>
        <end position="698"/>
    </location>
</feature>
<sequence>MPIRISTNQTALSSLLCHSSSASETTDSSSDDFEWKSVLLELATEEKRCGQGGDFLEIEGLLGGNNLGTESGGGARIENLKVDMVGILCVSNDPFAARIYRVDSVQSSVSMQRKLEKMKIGFNTPSLHIQFRSACSSRDYLFITCLVPAAHFSDSPLLSDPSNFSYLLHRTLNFHAETTNIPRTLAPPPPKSFLPMTPANLPLVNFSKTQRLVLLIDLHPLLTLQNPTAYLRAVTSVAARLLEFAPLSASLSAYKLFFSSLSPLRSDTVLPRHLSTPSLSFNLPAQTLASLSITLDAISTIIHLPNSPCSARASNAVSSLLQLIHDYAWETEKDNTLGEDDSIDGDFVKVPSNLVILLSAIGQSVGCSVDFLELREFDEVFCVVKDAFVVRDIYLCWIDVKSEKYEGIYEKKNERADNLVILKDGIIKMGWGFCSSDLIVLGSALLPFGLIYPKIGVSVGFMDFGGFNKRRYSGELSLEILDVNGMPLECKCCDIEFVNLKSLPCSIRTNDILNASESRDSQSLHGQDAFWVRLAKENMKLHVKSVHRYDECERIGGSSDIVLVRECFLELGKNKKNSVVDFFADRVLEMLHGEMGGVTSRSHPPTWQMFLSFLHTKGYWALVSLSSSNRDTFMGILKPFTTHLALLYILDADHVPIRSKSGSKLPKINNKTRDTCDEDMSNSNRCFGSQTDTSTSDNCEPRGDGKRRKGQRRLYQEMTWNSFYKAAFEGSHIDLFELYIARHSEKSKKLKFLRCWMKQITKLDPYCLTTLQGSKSTEELSACIAFLSEPSPAKEGASPVLKTDTSETFFNNLSKRIQHSLESGMDLKNLAERVVKSSIHWLHHNCDENGSEGQQTMRSSDDSCREAVGSKLIEVLLKAPKEMKKMHQDSDLCSSSENIVREYELQILLRIEILRSDVSEMMGESRKQKLLKQICSLLEIIQYLVAGGVHGHVSLYDYVEQTIRARYADELEDVVKKIYTEMDLLPFGDDDDDETPSLLFNSEDSNQSWRDKYDRNEKAEANTTNLSISTEGDSSQPLANHCESPQEIGKDEHTRILNEARERRERARRFAPFISKARDLQRVWAPKQPKALKGKLDSLPNKSKGKDRKTPSYSVVCETPMTGNKRACSGDKARKDLGNSSYSVSKALFQDN</sequence>
<dbReference type="GO" id="GO:0033314">
    <property type="term" value="P:mitotic DNA replication checkpoint signaling"/>
    <property type="evidence" value="ECO:0007669"/>
    <property type="project" value="InterPro"/>
</dbReference>
<evidence type="ECO:0000313" key="2">
    <source>
        <dbReference type="EMBL" id="KAL0318051.1"/>
    </source>
</evidence>
<reference evidence="2" key="2">
    <citation type="journal article" date="2024" name="Plant">
        <title>Genomic evolution and insights into agronomic trait innovations of Sesamum species.</title>
        <authorList>
            <person name="Miao H."/>
            <person name="Wang L."/>
            <person name="Qu L."/>
            <person name="Liu H."/>
            <person name="Sun Y."/>
            <person name="Le M."/>
            <person name="Wang Q."/>
            <person name="Wei S."/>
            <person name="Zheng Y."/>
            <person name="Lin W."/>
            <person name="Duan Y."/>
            <person name="Cao H."/>
            <person name="Xiong S."/>
            <person name="Wang X."/>
            <person name="Wei L."/>
            <person name="Li C."/>
            <person name="Ma Q."/>
            <person name="Ju M."/>
            <person name="Zhao R."/>
            <person name="Li G."/>
            <person name="Mu C."/>
            <person name="Tian Q."/>
            <person name="Mei H."/>
            <person name="Zhang T."/>
            <person name="Gao T."/>
            <person name="Zhang H."/>
        </authorList>
    </citation>
    <scope>NUCLEOTIDE SEQUENCE</scope>
    <source>
        <strain evidence="2">G01</strain>
    </source>
</reference>
<dbReference type="GO" id="GO:0005634">
    <property type="term" value="C:nucleus"/>
    <property type="evidence" value="ECO:0007669"/>
    <property type="project" value="InterPro"/>
</dbReference>
<feature type="region of interest" description="Disordered" evidence="1">
    <location>
        <begin position="986"/>
        <end position="1053"/>
    </location>
</feature>
<feature type="region of interest" description="Disordered" evidence="1">
    <location>
        <begin position="687"/>
        <end position="711"/>
    </location>
</feature>
<dbReference type="GO" id="GO:0003682">
    <property type="term" value="F:chromatin binding"/>
    <property type="evidence" value="ECO:0007669"/>
    <property type="project" value="TreeGrafter"/>
</dbReference>
<dbReference type="AlphaFoldDB" id="A0AAW2LIR7"/>
<dbReference type="PANTHER" id="PTHR21556:SF2">
    <property type="entry name" value="TRESLIN"/>
    <property type="match status" value="1"/>
</dbReference>
<feature type="region of interest" description="Disordered" evidence="1">
    <location>
        <begin position="1088"/>
        <end position="1136"/>
    </location>
</feature>
<dbReference type="EMBL" id="JACGWK010000014">
    <property type="protein sequence ID" value="KAL0318051.1"/>
    <property type="molecule type" value="Genomic_DNA"/>
</dbReference>
<protein>
    <submittedName>
        <fullName evidence="2">Uncharacterized protein</fullName>
    </submittedName>
</protein>
<accession>A0AAW2LIR7</accession>
<dbReference type="InterPro" id="IPR026153">
    <property type="entry name" value="Treslin"/>
</dbReference>
<feature type="compositionally biased region" description="Polar residues" evidence="1">
    <location>
        <begin position="998"/>
        <end position="1008"/>
    </location>
</feature>